<proteinExistence type="predicted"/>
<comment type="caution">
    <text evidence="1">The sequence shown here is derived from an EMBL/GenBank/DDBJ whole genome shotgun (WGS) entry which is preliminary data.</text>
</comment>
<keyword evidence="2" id="KW-1185">Reference proteome</keyword>
<accession>A0A9P6NNC2</accession>
<dbReference type="Proteomes" id="UP000886653">
    <property type="component" value="Unassembled WGS sequence"/>
</dbReference>
<dbReference type="EMBL" id="MU167258">
    <property type="protein sequence ID" value="KAG0146626.1"/>
    <property type="molecule type" value="Genomic_DNA"/>
</dbReference>
<evidence type="ECO:0000313" key="1">
    <source>
        <dbReference type="EMBL" id="KAG0146626.1"/>
    </source>
</evidence>
<dbReference type="AlphaFoldDB" id="A0A9P6NNC2"/>
<name>A0A9P6NNC2_9BASI</name>
<protein>
    <submittedName>
        <fullName evidence="1">Uncharacterized protein</fullName>
    </submittedName>
</protein>
<reference evidence="1" key="1">
    <citation type="submission" date="2013-11" db="EMBL/GenBank/DDBJ databases">
        <title>Genome sequence of the fusiform rust pathogen reveals effectors for host alternation and coevolution with pine.</title>
        <authorList>
            <consortium name="DOE Joint Genome Institute"/>
            <person name="Smith K."/>
            <person name="Pendleton A."/>
            <person name="Kubisiak T."/>
            <person name="Anderson C."/>
            <person name="Salamov A."/>
            <person name="Aerts A."/>
            <person name="Riley R."/>
            <person name="Clum A."/>
            <person name="Lindquist E."/>
            <person name="Ence D."/>
            <person name="Campbell M."/>
            <person name="Kronenberg Z."/>
            <person name="Feau N."/>
            <person name="Dhillon B."/>
            <person name="Hamelin R."/>
            <person name="Burleigh J."/>
            <person name="Smith J."/>
            <person name="Yandell M."/>
            <person name="Nelson C."/>
            <person name="Grigoriev I."/>
            <person name="Davis J."/>
        </authorList>
    </citation>
    <scope>NUCLEOTIDE SEQUENCE</scope>
    <source>
        <strain evidence="1">G11</strain>
    </source>
</reference>
<evidence type="ECO:0000313" key="2">
    <source>
        <dbReference type="Proteomes" id="UP000886653"/>
    </source>
</evidence>
<organism evidence="1 2">
    <name type="scientific">Cronartium quercuum f. sp. fusiforme G11</name>
    <dbReference type="NCBI Taxonomy" id="708437"/>
    <lineage>
        <taxon>Eukaryota</taxon>
        <taxon>Fungi</taxon>
        <taxon>Dikarya</taxon>
        <taxon>Basidiomycota</taxon>
        <taxon>Pucciniomycotina</taxon>
        <taxon>Pucciniomycetes</taxon>
        <taxon>Pucciniales</taxon>
        <taxon>Coleosporiaceae</taxon>
        <taxon>Cronartium</taxon>
    </lineage>
</organism>
<gene>
    <name evidence="1" type="ORF">CROQUDRAFT_92448</name>
</gene>
<sequence length="152" mass="17527">MHEIRYEYLAWDMRPVRVQRVYGQRLQSSIKLGRFNSLARLVSKTKFAATSTQILAYSMGDLRTVTVKSHFHSTTRAVCRWSTITDGVCLFEQALDPAGLIRLQPEFSSNCELASDATWTAPYFASSFYVGNFSMPIPARRIFERFVWHFTL</sequence>